<dbReference type="FunFam" id="3.40.50.1000:FF:000032">
    <property type="entry name" value="Cytosolic 5-nucleotidase 3-like"/>
    <property type="match status" value="1"/>
</dbReference>
<gene>
    <name evidence="10" type="ORF">PHAECO_LOCUS7285</name>
</gene>
<dbReference type="GO" id="GO:0009117">
    <property type="term" value="P:nucleotide metabolic process"/>
    <property type="evidence" value="ECO:0007669"/>
    <property type="project" value="UniProtKB-KW"/>
</dbReference>
<dbReference type="EC" id="3.1.3.5" evidence="3 9"/>
<dbReference type="NCBIfam" id="TIGR01544">
    <property type="entry name" value="HAD-SF-IE"/>
    <property type="match status" value="1"/>
</dbReference>
<reference evidence="10" key="1">
    <citation type="submission" date="2022-01" db="EMBL/GenBank/DDBJ databases">
        <authorList>
            <person name="King R."/>
        </authorList>
    </citation>
    <scope>NUCLEOTIDE SEQUENCE</scope>
</reference>
<comment type="subcellular location">
    <subcellularLocation>
        <location evidence="9">Cytoplasm</location>
    </subcellularLocation>
</comment>
<dbReference type="Pfam" id="PF05822">
    <property type="entry name" value="UMPH-1"/>
    <property type="match status" value="1"/>
</dbReference>
<organism evidence="10 11">
    <name type="scientific">Phaedon cochleariae</name>
    <name type="common">Mustard beetle</name>
    <dbReference type="NCBI Taxonomy" id="80249"/>
    <lineage>
        <taxon>Eukaryota</taxon>
        <taxon>Metazoa</taxon>
        <taxon>Ecdysozoa</taxon>
        <taxon>Arthropoda</taxon>
        <taxon>Hexapoda</taxon>
        <taxon>Insecta</taxon>
        <taxon>Pterygota</taxon>
        <taxon>Neoptera</taxon>
        <taxon>Endopterygota</taxon>
        <taxon>Coleoptera</taxon>
        <taxon>Polyphaga</taxon>
        <taxon>Cucujiformia</taxon>
        <taxon>Chrysomeloidea</taxon>
        <taxon>Chrysomelidae</taxon>
        <taxon>Chrysomelinae</taxon>
        <taxon>Chrysomelini</taxon>
        <taxon>Phaedon</taxon>
    </lineage>
</organism>
<protein>
    <recommendedName>
        <fullName evidence="3 9">5'-nucleotidase</fullName>
        <ecNumber evidence="3 9">3.1.3.5</ecNumber>
    </recommendedName>
</protein>
<proteinExistence type="inferred from homology"/>
<dbReference type="SFLD" id="SFLDG01128">
    <property type="entry name" value="C1.4:_5'-Nucleotidase_Like"/>
    <property type="match status" value="1"/>
</dbReference>
<evidence type="ECO:0000256" key="9">
    <source>
        <dbReference type="RuleBase" id="RU361276"/>
    </source>
</evidence>
<dbReference type="SUPFAM" id="SSF56784">
    <property type="entry name" value="HAD-like"/>
    <property type="match status" value="1"/>
</dbReference>
<evidence type="ECO:0000256" key="5">
    <source>
        <dbReference type="ARBA" id="ARBA00022741"/>
    </source>
</evidence>
<evidence type="ECO:0000256" key="2">
    <source>
        <dbReference type="ARBA" id="ARBA00008389"/>
    </source>
</evidence>
<keyword evidence="8 9" id="KW-0546">Nucleotide metabolism</keyword>
<evidence type="ECO:0000256" key="8">
    <source>
        <dbReference type="ARBA" id="ARBA00023080"/>
    </source>
</evidence>
<evidence type="ECO:0000256" key="3">
    <source>
        <dbReference type="ARBA" id="ARBA00012643"/>
    </source>
</evidence>
<comment type="similarity">
    <text evidence="2 9">Belongs to the pyrimidine 5'-nucleotidase family.</text>
</comment>
<reference evidence="10" key="2">
    <citation type="submission" date="2022-10" db="EMBL/GenBank/DDBJ databases">
        <authorList>
            <consortium name="ENA_rothamsted_submissions"/>
            <consortium name="culmorum"/>
            <person name="King R."/>
        </authorList>
    </citation>
    <scope>NUCLEOTIDE SEQUENCE</scope>
</reference>
<dbReference type="PANTHER" id="PTHR13045:SF0">
    <property type="entry name" value="7-METHYLGUANOSINE PHOSPHATE-SPECIFIC 5'-NUCLEOTIDASE"/>
    <property type="match status" value="1"/>
</dbReference>
<dbReference type="GO" id="GO:0000287">
    <property type="term" value="F:magnesium ion binding"/>
    <property type="evidence" value="ECO:0007669"/>
    <property type="project" value="InterPro"/>
</dbReference>
<dbReference type="AlphaFoldDB" id="A0A9P0DJK9"/>
<keyword evidence="9" id="KW-0963">Cytoplasm</keyword>
<evidence type="ECO:0000256" key="7">
    <source>
        <dbReference type="ARBA" id="ARBA00022842"/>
    </source>
</evidence>
<keyword evidence="11" id="KW-1185">Reference proteome</keyword>
<dbReference type="InterPro" id="IPR006434">
    <property type="entry name" value="Pyrimidine_nucleotidase_eu"/>
</dbReference>
<dbReference type="Gene3D" id="1.10.150.340">
    <property type="entry name" value="Pyrimidine 5'-nucleotidase (UMPH-1), N-terminal domain"/>
    <property type="match status" value="1"/>
</dbReference>
<dbReference type="Proteomes" id="UP001153737">
    <property type="component" value="Chromosome 3"/>
</dbReference>
<evidence type="ECO:0000256" key="4">
    <source>
        <dbReference type="ARBA" id="ARBA00022723"/>
    </source>
</evidence>
<keyword evidence="5 9" id="KW-0547">Nucleotide-binding</keyword>
<evidence type="ECO:0000256" key="1">
    <source>
        <dbReference type="ARBA" id="ARBA00000815"/>
    </source>
</evidence>
<comment type="catalytic activity">
    <reaction evidence="1 9">
        <text>a ribonucleoside 5'-phosphate + H2O = a ribonucleoside + phosphate</text>
        <dbReference type="Rhea" id="RHEA:12484"/>
        <dbReference type="ChEBI" id="CHEBI:15377"/>
        <dbReference type="ChEBI" id="CHEBI:18254"/>
        <dbReference type="ChEBI" id="CHEBI:43474"/>
        <dbReference type="ChEBI" id="CHEBI:58043"/>
        <dbReference type="EC" id="3.1.3.5"/>
    </reaction>
</comment>
<keyword evidence="6 9" id="KW-0378">Hydrolase</keyword>
<keyword evidence="7" id="KW-0460">Magnesium</keyword>
<dbReference type="InterPro" id="IPR036412">
    <property type="entry name" value="HAD-like_sf"/>
</dbReference>
<evidence type="ECO:0000313" key="10">
    <source>
        <dbReference type="EMBL" id="CAH1159801.1"/>
    </source>
</evidence>
<evidence type="ECO:0000313" key="11">
    <source>
        <dbReference type="Proteomes" id="UP001153737"/>
    </source>
</evidence>
<dbReference type="Gene3D" id="3.40.50.1000">
    <property type="entry name" value="HAD superfamily/HAD-like"/>
    <property type="match status" value="1"/>
</dbReference>
<accession>A0A9P0DJK9</accession>
<dbReference type="GO" id="GO:0000166">
    <property type="term" value="F:nucleotide binding"/>
    <property type="evidence" value="ECO:0007669"/>
    <property type="project" value="UniProtKB-KW"/>
</dbReference>
<dbReference type="GO" id="GO:0005737">
    <property type="term" value="C:cytoplasm"/>
    <property type="evidence" value="ECO:0007669"/>
    <property type="project" value="UniProtKB-SubCell"/>
</dbReference>
<keyword evidence="4" id="KW-0479">Metal-binding</keyword>
<dbReference type="SFLD" id="SFLDS00003">
    <property type="entry name" value="Haloacid_Dehalogenase"/>
    <property type="match status" value="1"/>
</dbReference>
<dbReference type="OrthoDB" id="10014216at2759"/>
<dbReference type="PANTHER" id="PTHR13045">
    <property type="entry name" value="5'-NUCLEOTIDASE"/>
    <property type="match status" value="1"/>
</dbReference>
<name>A0A9P0DJK9_PHACE</name>
<sequence>MKNYVKQITELNGNQVFMKSTEQVNKIIHNLIDGGCGKLQVVSDFDKTITKQHENGKLHISSFGMFSRCPSVSEDHIKMNTELTKKYAPVEVDPNISMLEKKILMEEWWSLSEDSLKGMRVSPEEIARVCAELGPSLRSRTKEFFDELYKAEIPVLVFSAGLGDTVVAVLKHCDVHLSNVEVVSNFLKYDNEGTIVGFKNSIIHTYNKNEFAIKGSDFYSKVADRDNVILMGDTLGDANMVEGMEHLSSVLKIGFLYERSEEALPSYMDTFDIVLIDDQSMNIPMAIFNLIKNNEITQSTKLGNE</sequence>
<evidence type="ECO:0000256" key="6">
    <source>
        <dbReference type="ARBA" id="ARBA00022801"/>
    </source>
</evidence>
<dbReference type="GO" id="GO:0008253">
    <property type="term" value="F:5'-nucleotidase activity"/>
    <property type="evidence" value="ECO:0007669"/>
    <property type="project" value="UniProtKB-EC"/>
</dbReference>
<dbReference type="InterPro" id="IPR023214">
    <property type="entry name" value="HAD_sf"/>
</dbReference>
<dbReference type="EMBL" id="OU896709">
    <property type="protein sequence ID" value="CAH1159801.1"/>
    <property type="molecule type" value="Genomic_DNA"/>
</dbReference>